<keyword evidence="5 8" id="KW-0809">Transit peptide</keyword>
<organism evidence="11 12">
    <name type="scientific">Dactylellina haptotyla (strain CBS 200.50)</name>
    <name type="common">Nematode-trapping fungus</name>
    <name type="synonym">Monacrosporium haptotylum</name>
    <dbReference type="NCBI Taxonomy" id="1284197"/>
    <lineage>
        <taxon>Eukaryota</taxon>
        <taxon>Fungi</taxon>
        <taxon>Dikarya</taxon>
        <taxon>Ascomycota</taxon>
        <taxon>Pezizomycotina</taxon>
        <taxon>Orbiliomycetes</taxon>
        <taxon>Orbiliales</taxon>
        <taxon>Orbiliaceae</taxon>
        <taxon>Dactylellina</taxon>
    </lineage>
</organism>
<keyword evidence="4 8" id="KW-0999">Mitochondrion inner membrane</keyword>
<dbReference type="OrthoDB" id="107372at2759"/>
<feature type="coiled-coil region" evidence="9">
    <location>
        <begin position="82"/>
        <end position="113"/>
    </location>
</feature>
<dbReference type="STRING" id="1284197.S8AXB7"/>
<evidence type="ECO:0000256" key="1">
    <source>
        <dbReference type="ARBA" id="ARBA00003470"/>
    </source>
</evidence>
<evidence type="ECO:0000256" key="8">
    <source>
        <dbReference type="RuleBase" id="RU367062"/>
    </source>
</evidence>
<dbReference type="SUPFAM" id="SSF81301">
    <property type="entry name" value="Nucleotidyltransferase"/>
    <property type="match status" value="1"/>
</dbReference>
<dbReference type="InterPro" id="IPR043519">
    <property type="entry name" value="NT_sf"/>
</dbReference>
<keyword evidence="7 8" id="KW-0472">Membrane</keyword>
<dbReference type="EMBL" id="AQGS01000010">
    <property type="protein sequence ID" value="EPS45631.1"/>
    <property type="molecule type" value="Genomic_DNA"/>
</dbReference>
<dbReference type="OMA" id="ARSERHM"/>
<accession>S8AXB7</accession>
<comment type="similarity">
    <text evidence="3 8">Belongs to the ATP25 family.</text>
</comment>
<dbReference type="Pfam" id="PF02410">
    <property type="entry name" value="RsfS"/>
    <property type="match status" value="1"/>
</dbReference>
<name>S8AXB7_DACHA</name>
<dbReference type="PANTHER" id="PTHR28087:SF1">
    <property type="entry name" value="ATPASE SYNTHESIS PROTEIN 25, MITOCHONDRIAL"/>
    <property type="match status" value="1"/>
</dbReference>
<proteinExistence type="inferred from homology"/>
<evidence type="ECO:0000256" key="6">
    <source>
        <dbReference type="ARBA" id="ARBA00023128"/>
    </source>
</evidence>
<dbReference type="Gene3D" id="3.30.460.10">
    <property type="entry name" value="Beta Polymerase, domain 2"/>
    <property type="match status" value="1"/>
</dbReference>
<dbReference type="HOGENOM" id="CLU_293876_0_0_1"/>
<comment type="subcellular location">
    <subcellularLocation>
        <location evidence="2 8">Mitochondrion inner membrane</location>
        <topology evidence="2 8">Peripheral membrane protein</topology>
        <orientation evidence="2 8">Matrix side</orientation>
    </subcellularLocation>
</comment>
<evidence type="ECO:0000256" key="9">
    <source>
        <dbReference type="SAM" id="Coils"/>
    </source>
</evidence>
<reference evidence="12" key="2">
    <citation type="submission" date="2013-04" db="EMBL/GenBank/DDBJ databases">
        <title>Genomic mechanisms accounting for the adaptation to parasitism in nematode-trapping fungi.</title>
        <authorList>
            <person name="Ahren D.G."/>
        </authorList>
    </citation>
    <scope>NUCLEOTIDE SEQUENCE [LARGE SCALE GENOMIC DNA]</scope>
    <source>
        <strain evidence="12">CBS 200.50</strain>
    </source>
</reference>
<dbReference type="Proteomes" id="UP000015100">
    <property type="component" value="Unassembled WGS sequence"/>
</dbReference>
<sequence>MTISASRKLIPPKRCPSCSLALLRAFASACGSPLPPPLRRTGRTAYQSVTLVESRAGFKSWGAAVGSRIRPNRANVGWVNSTAEFEREAGRLEKQLDEEFEAEEREMEEEQRKSMNDMTDGQRIWEVISSAGEESSDGPKKVYNSKDPELLQQVEDIQRDSVQEMIRMIEAHDDIGKPMAWEKLDNKTVLEDIDRRLAMMKTKRLEKARRQEEEELARQLQKKETKPAEELAESDEPRIELVNGRKEDLVKAMITESIGEFEEALDTAQVQQQALSDEVGRIKAQEVISETEPSNIKTANQQKITTGELNLAQSLQIEEEEMIENLEKMLERLDDYEEVLGEEKVLALREKIESRLEEAEELYEELYAEAPASTESELERKERDEDEDIEYKVMEPSTTPESSDGATPWYLQSPMQPAPRRFVSPLIEQMPELPPNPPDNFEVLLNYLIKDLSLSKIKIMDLRGLEPTPAIGPNVLMILATARSERHMSIAADKCARYMRGMTPGSHIYADGLMGRGEIKLRERRERRKGKRRTAEDEEALRVGWICVNSGRGIVVQVMTGWKREELNLEGLWSRKIHTSMKRKLKDKLMAEGVGAEEIKEIVARDLPDVFDEPPEYDAKEDRIEAKKIERRLMISDGLIPDHPDLELEEFQDTLQASEIHSKSKKKPKEEGRRYIDIPAVKPRRISLKEKRKQLDDVMFSTKRAFSTSARRSSTILEAVREQEMAPFVKPAGETDSVVEALVTRGEYKKILKLYPRPRTDAQTTLVLLAHLNHLVQTPPEIAATTLLASDKDRRYNTPFFTSFTLSCAKTPTPTHHHIEALFNLSAHRISPLIYPLQKFATLPSTMLLKGSQVPLITYHAILRAVATSPILRGDHPVTMSFWSNRTSDTLGTMTLYLLRKMDISGIEIGHDPEIFESLWLAMSPGDTTEYIASLGDASRRSGKIDDDKPFSRAIDHRMQLYKDFHMQWYDPYKFIPKECDHFRGPQVEIDVLDKLLDSSLAYPPVRPENRYASLPSYLVTMFVTLARAKSWRWLKGVWRWLPSKGVRRPKALYALYFELLAREAEVRVVIEVMRYLLTDYEREYVAGKDEVTDGVAEGILGCVKFMEREVPGTGAEFGRWKRRCESYLNGGVSGGESDYTYVI</sequence>
<dbReference type="AlphaFoldDB" id="S8AXB7"/>
<evidence type="ECO:0000313" key="11">
    <source>
        <dbReference type="EMBL" id="EPS45631.1"/>
    </source>
</evidence>
<feature type="region of interest" description="Disordered" evidence="10">
    <location>
        <begin position="205"/>
        <end position="235"/>
    </location>
</feature>
<dbReference type="GO" id="GO:0005743">
    <property type="term" value="C:mitochondrial inner membrane"/>
    <property type="evidence" value="ECO:0007669"/>
    <property type="project" value="UniProtKB-SubCell"/>
</dbReference>
<evidence type="ECO:0000313" key="12">
    <source>
        <dbReference type="Proteomes" id="UP000015100"/>
    </source>
</evidence>
<feature type="compositionally biased region" description="Basic and acidic residues" evidence="10">
    <location>
        <begin position="221"/>
        <end position="235"/>
    </location>
</feature>
<keyword evidence="9" id="KW-0175">Coiled coil</keyword>
<reference evidence="11 12" key="1">
    <citation type="journal article" date="2013" name="PLoS Genet.">
        <title>Genomic mechanisms accounting for the adaptation to parasitism in nematode-trapping fungi.</title>
        <authorList>
            <person name="Meerupati T."/>
            <person name="Andersson K.M."/>
            <person name="Friman E."/>
            <person name="Kumar D."/>
            <person name="Tunlid A."/>
            <person name="Ahren D."/>
        </authorList>
    </citation>
    <scope>NUCLEOTIDE SEQUENCE [LARGE SCALE GENOMIC DNA]</scope>
    <source>
        <strain evidence="11 12">CBS 200.50</strain>
    </source>
</reference>
<evidence type="ECO:0000256" key="3">
    <source>
        <dbReference type="ARBA" id="ARBA00010787"/>
    </source>
</evidence>
<evidence type="ECO:0000256" key="2">
    <source>
        <dbReference type="ARBA" id="ARBA00004443"/>
    </source>
</evidence>
<dbReference type="PANTHER" id="PTHR28087">
    <property type="entry name" value="ATPASE SYNTHESIS PROTEIN 25, MITOCHONDRIAL"/>
    <property type="match status" value="1"/>
</dbReference>
<evidence type="ECO:0000256" key="10">
    <source>
        <dbReference type="SAM" id="MobiDB-lite"/>
    </source>
</evidence>
<protein>
    <recommendedName>
        <fullName evidence="8">ATPase synthesis protein 25</fullName>
    </recommendedName>
</protein>
<evidence type="ECO:0000256" key="4">
    <source>
        <dbReference type="ARBA" id="ARBA00022792"/>
    </source>
</evidence>
<keyword evidence="12" id="KW-1185">Reference proteome</keyword>
<gene>
    <name evidence="11" type="ORF">H072_371</name>
</gene>
<dbReference type="InterPro" id="IPR040152">
    <property type="entry name" value="Atp25"/>
</dbReference>
<dbReference type="GO" id="GO:0140053">
    <property type="term" value="P:mitochondrial gene expression"/>
    <property type="evidence" value="ECO:0007669"/>
    <property type="project" value="UniProtKB-UniRule"/>
</dbReference>
<comment type="caution">
    <text evidence="11">The sequence shown here is derived from an EMBL/GenBank/DDBJ whole genome shotgun (WGS) entry which is preliminary data.</text>
</comment>
<comment type="function">
    <text evidence="1">Probable mitochondrial mRNA stabilization factor.</text>
</comment>
<dbReference type="eggNOG" id="ENOG502S5IB">
    <property type="taxonomic scope" value="Eukaryota"/>
</dbReference>
<evidence type="ECO:0000256" key="5">
    <source>
        <dbReference type="ARBA" id="ARBA00022946"/>
    </source>
</evidence>
<keyword evidence="6 8" id="KW-0496">Mitochondrion</keyword>
<evidence type="ECO:0000256" key="7">
    <source>
        <dbReference type="ARBA" id="ARBA00023136"/>
    </source>
</evidence>
<feature type="region of interest" description="Disordered" evidence="10">
    <location>
        <begin position="368"/>
        <end position="388"/>
    </location>
</feature>
<comment type="function">
    <text evidence="8">Mitochondrial mRNA stabilization factor.</text>
</comment>
<dbReference type="GO" id="GO:0048255">
    <property type="term" value="P:mRNA stabilization"/>
    <property type="evidence" value="ECO:0007669"/>
    <property type="project" value="TreeGrafter"/>
</dbReference>